<protein>
    <submittedName>
        <fullName evidence="1">Uncharacterized protein</fullName>
    </submittedName>
</protein>
<keyword evidence="2" id="KW-1185">Reference proteome</keyword>
<dbReference type="AlphaFoldDB" id="A0A0V1GQA2"/>
<comment type="caution">
    <text evidence="1">The sequence shown here is derived from an EMBL/GenBank/DDBJ whole genome shotgun (WGS) entry which is preliminary data.</text>
</comment>
<organism evidence="1 2">
    <name type="scientific">Trichinella zimbabwensis</name>
    <dbReference type="NCBI Taxonomy" id="268475"/>
    <lineage>
        <taxon>Eukaryota</taxon>
        <taxon>Metazoa</taxon>
        <taxon>Ecdysozoa</taxon>
        <taxon>Nematoda</taxon>
        <taxon>Enoplea</taxon>
        <taxon>Dorylaimia</taxon>
        <taxon>Trichinellida</taxon>
        <taxon>Trichinellidae</taxon>
        <taxon>Trichinella</taxon>
    </lineage>
</organism>
<dbReference type="Proteomes" id="UP000055024">
    <property type="component" value="Unassembled WGS sequence"/>
</dbReference>
<dbReference type="OrthoDB" id="5918204at2759"/>
<dbReference type="EMBL" id="JYDP01000458">
    <property type="protein sequence ID" value="KRZ00520.1"/>
    <property type="molecule type" value="Genomic_DNA"/>
</dbReference>
<evidence type="ECO:0000313" key="1">
    <source>
        <dbReference type="EMBL" id="KRZ00520.1"/>
    </source>
</evidence>
<reference evidence="1 2" key="1">
    <citation type="submission" date="2015-01" db="EMBL/GenBank/DDBJ databases">
        <title>Evolution of Trichinella species and genotypes.</title>
        <authorList>
            <person name="Korhonen P.K."/>
            <person name="Edoardo P."/>
            <person name="Giuseppe L.R."/>
            <person name="Gasser R.B."/>
        </authorList>
    </citation>
    <scope>NUCLEOTIDE SEQUENCE [LARGE SCALE GENOMIC DNA]</scope>
    <source>
        <strain evidence="1">ISS1029</strain>
    </source>
</reference>
<sequence length="430" mass="47736">MVSQSPDDFFDRTSSLRYPESSGGGLCLVYSGMQLFHMEELDQQLHHCITMRDESQTTTHTPDSILIQAGIDLLEILTAVAPWSIRAHLDSPDPSLLHLRRLSHGPSQLHWQSCVGDELQAPRSTLAVARNLHDRPKVEIHRGGQDRGPFQPSISAFSGLFPWLIFKFGHALSSSWRHLGPECYKLPAANLERGHPLLVKSGRLSCVGQCRHKSGGVISWISRTRFATNGFHRCASLRIQHRTTELSLQQKQLLIKVAARSTLESTDTPLEPFLLSHQSKGTYMRAYLLGEDSPASTSFRCLPVVQPGSDENAAVFPLVRRGDSVRPPIGCSETFLVKPPIRRTLLDTSAFPWCPSGTPRGEAATTFSPACLMPVILQLIIVKVRLHDSRIVFVKSRISAQPFFQGWVSPNCGGVIIRQAGHARFPQQSH</sequence>
<gene>
    <name evidence="1" type="ORF">T11_1390</name>
</gene>
<proteinExistence type="predicted"/>
<name>A0A0V1GQA2_9BILA</name>
<accession>A0A0V1GQA2</accession>
<evidence type="ECO:0000313" key="2">
    <source>
        <dbReference type="Proteomes" id="UP000055024"/>
    </source>
</evidence>